<dbReference type="Pfam" id="PF14498">
    <property type="entry name" value="Glyco_hyd_65N_2"/>
    <property type="match status" value="1"/>
</dbReference>
<keyword evidence="5" id="KW-0378">Hydrolase</keyword>
<dbReference type="Proteomes" id="UP000292274">
    <property type="component" value="Unassembled WGS sequence"/>
</dbReference>
<dbReference type="GO" id="GO:0004560">
    <property type="term" value="F:alpha-L-fucosidase activity"/>
    <property type="evidence" value="ECO:0007669"/>
    <property type="project" value="InterPro"/>
</dbReference>
<dbReference type="EMBL" id="SJJR01000001">
    <property type="protein sequence ID" value="TCC00429.1"/>
    <property type="molecule type" value="Genomic_DNA"/>
</dbReference>
<proteinExistence type="predicted"/>
<dbReference type="OrthoDB" id="9802600at2"/>
<reference evidence="5 6" key="1">
    <citation type="submission" date="2019-02" db="EMBL/GenBank/DDBJ databases">
        <title>Jishengella sp. nov., isolated from a root of Zingiber montanum.</title>
        <authorList>
            <person name="Kuncharoen N."/>
            <person name="Kudo T."/>
            <person name="Masahiro Y."/>
            <person name="Ohkuma M."/>
            <person name="Tanasupawat S."/>
        </authorList>
    </citation>
    <scope>NUCLEOTIDE SEQUENCE [LARGE SCALE GENOMIC DNA]</scope>
    <source>
        <strain evidence="5 6">PLAI 1-1</strain>
    </source>
</reference>
<evidence type="ECO:0000256" key="1">
    <source>
        <dbReference type="SAM" id="MobiDB-lite"/>
    </source>
</evidence>
<organism evidence="5 6">
    <name type="scientific">Micromonospora zingiberis</name>
    <dbReference type="NCBI Taxonomy" id="2053011"/>
    <lineage>
        <taxon>Bacteria</taxon>
        <taxon>Bacillati</taxon>
        <taxon>Actinomycetota</taxon>
        <taxon>Actinomycetes</taxon>
        <taxon>Micromonosporales</taxon>
        <taxon>Micromonosporaceae</taxon>
        <taxon>Micromonospora</taxon>
    </lineage>
</organism>
<feature type="compositionally biased region" description="Pro residues" evidence="1">
    <location>
        <begin position="1"/>
        <end position="18"/>
    </location>
</feature>
<dbReference type="PANTHER" id="PTHR31084">
    <property type="entry name" value="ALPHA-L-FUCOSIDASE 2"/>
    <property type="match status" value="1"/>
</dbReference>
<gene>
    <name evidence="5" type="ORF">E0H26_01690</name>
</gene>
<feature type="domain" description="Alpha fucosidase A-like C-terminal" evidence="3">
    <location>
        <begin position="669"/>
        <end position="720"/>
    </location>
</feature>
<evidence type="ECO:0000259" key="3">
    <source>
        <dbReference type="Pfam" id="PF21307"/>
    </source>
</evidence>
<protein>
    <submittedName>
        <fullName evidence="5">Glycosyl hydrolase</fullName>
    </submittedName>
</protein>
<feature type="domain" description="Glycosyl hydrolase family 95 catalytic" evidence="4">
    <location>
        <begin position="263"/>
        <end position="666"/>
    </location>
</feature>
<evidence type="ECO:0000313" key="5">
    <source>
        <dbReference type="EMBL" id="TCC00429.1"/>
    </source>
</evidence>
<dbReference type="InterPro" id="IPR049053">
    <property type="entry name" value="AFCA-like_C"/>
</dbReference>
<feature type="region of interest" description="Disordered" evidence="1">
    <location>
        <begin position="1"/>
        <end position="21"/>
    </location>
</feature>
<keyword evidence="6" id="KW-1185">Reference proteome</keyword>
<dbReference type="Pfam" id="PF21307">
    <property type="entry name" value="Glyco_hydro_95_C"/>
    <property type="match status" value="1"/>
</dbReference>
<dbReference type="InterPro" id="IPR012341">
    <property type="entry name" value="6hp_glycosidase-like_sf"/>
</dbReference>
<dbReference type="InterPro" id="IPR016518">
    <property type="entry name" value="Alpha-L-fucosidase"/>
</dbReference>
<dbReference type="Gene3D" id="1.50.10.10">
    <property type="match status" value="1"/>
</dbReference>
<sequence length="745" mass="81798">MVTEPPPTGPPAAPPPTAPSGHTLWYQRPAVDWQSQALPIGNGRLGAMLFGQPDHERIQFNEQSLWGGVNDYDNALAGQPDEVFDPSTTGFGSYRAFGDLHLRFRAPHQQPVDYQRALDLESGIHTTRFGSPGRQVLREAFASRTADLLVFRYQAEQTEALDCDITLVSAQAATATADGPARTISFAGTLGNGLRHAAVLRVAATDGQVTAHGCHLRVRSATQLTLLLDARTDYRLDAATRWRGPAPEPVARATVDAAAGQPYPALRAVHLAQCNAVASRVRVTWGASADDVVALPTDVRLARYRAGGADPGLEQTMFVLGRYLLHSSSRPGGLPANLQGLWNDSNQPPWAADYHTNINVQMTYWCAETTDLGDSHQALVEFVRQVAVPSRVATRNAFGAGTRGWTARTSQSIFGGNAWEWNTVASAWYAQHLYEHWAFGQDAGYLRNTAYPMIKEICQFWQDRLVDDGSGHLVAPQGWSPEHGPREDGVPYDHQIIWDLFQNYLDCATALDVDPEYQATVADLQSRLAPNRIGRWGQLQEWRTDRDDPDDVHRHTSHLFAVFPGRQITPAGSPEFAAAALVSLKARCGARDGSPTSDTTVSGDSRRSWTWPWRAALFARLGAAEPAWYMLRGLLRHNTLDNLLCTHPPMQLDGNFGITAAIAEMLLHSHQGTIHLLPALPRHWADGSFHGLRARGGYRVSCVWRAGRVTDFTVVADRTARRDPIVVRVNGGDVLVEPAMPPPRP</sequence>
<comment type="caution">
    <text evidence="5">The sequence shown here is derived from an EMBL/GenBank/DDBJ whole genome shotgun (WGS) entry which is preliminary data.</text>
</comment>
<dbReference type="RefSeq" id="WP_131299985.1">
    <property type="nucleotide sequence ID" value="NZ_SJJR01000001.1"/>
</dbReference>
<dbReference type="InterPro" id="IPR054363">
    <property type="entry name" value="GH95_cat"/>
</dbReference>
<accession>A0A4R0GY50</accession>
<dbReference type="PANTHER" id="PTHR31084:SF0">
    <property type="entry name" value="ALPHA-L-FUCOSIDASE 2"/>
    <property type="match status" value="1"/>
</dbReference>
<dbReference type="Pfam" id="PF22124">
    <property type="entry name" value="Glyco_hydro_95_cat"/>
    <property type="match status" value="1"/>
</dbReference>
<evidence type="ECO:0000259" key="4">
    <source>
        <dbReference type="Pfam" id="PF22124"/>
    </source>
</evidence>
<dbReference type="SUPFAM" id="SSF48208">
    <property type="entry name" value="Six-hairpin glycosidases"/>
    <property type="match status" value="1"/>
</dbReference>
<feature type="domain" description="Glycosyl hydrolase family 95 N-terminal" evidence="2">
    <location>
        <begin position="24"/>
        <end position="235"/>
    </location>
</feature>
<evidence type="ECO:0000313" key="6">
    <source>
        <dbReference type="Proteomes" id="UP000292274"/>
    </source>
</evidence>
<dbReference type="InterPro" id="IPR008928">
    <property type="entry name" value="6-hairpin_glycosidase_sf"/>
</dbReference>
<evidence type="ECO:0000259" key="2">
    <source>
        <dbReference type="Pfam" id="PF14498"/>
    </source>
</evidence>
<dbReference type="GO" id="GO:0005975">
    <property type="term" value="P:carbohydrate metabolic process"/>
    <property type="evidence" value="ECO:0007669"/>
    <property type="project" value="InterPro"/>
</dbReference>
<dbReference type="PIRSF" id="PIRSF007663">
    <property type="entry name" value="UCP007663"/>
    <property type="match status" value="1"/>
</dbReference>
<name>A0A4R0GY50_9ACTN</name>
<dbReference type="InterPro" id="IPR027414">
    <property type="entry name" value="GH95_N_dom"/>
</dbReference>
<dbReference type="AlphaFoldDB" id="A0A4R0GY50"/>